<feature type="region of interest" description="Disordered" evidence="2">
    <location>
        <begin position="3111"/>
        <end position="3157"/>
    </location>
</feature>
<accession>A0A132NN24</accession>
<name>A0A132NN24_GIAIN</name>
<gene>
    <name evidence="4" type="ORF">QR46_4563</name>
</gene>
<evidence type="ECO:0000313" key="4">
    <source>
        <dbReference type="EMBL" id="KWX11477.1"/>
    </source>
</evidence>
<feature type="coiled-coil region" evidence="1">
    <location>
        <begin position="3713"/>
        <end position="3740"/>
    </location>
</feature>
<protein>
    <submittedName>
        <fullName evidence="4">Uncharacterized protein</fullName>
    </submittedName>
</protein>
<keyword evidence="3" id="KW-0812">Transmembrane</keyword>
<dbReference type="EMBL" id="JXTI01000183">
    <property type="protein sequence ID" value="KWX11477.1"/>
    <property type="molecule type" value="Genomic_DNA"/>
</dbReference>
<proteinExistence type="predicted"/>
<keyword evidence="3" id="KW-0472">Membrane</keyword>
<reference evidence="4 5" key="1">
    <citation type="journal article" date="2015" name="Mol. Biochem. Parasitol.">
        <title>Identification of polymorphic genes for use in assemblage B genotyping assays through comparative genomics of multiple assemblage B Giardia duodenalis isolates.</title>
        <authorList>
            <person name="Wielinga C."/>
            <person name="Thompson R.C."/>
            <person name="Monis P."/>
            <person name="Ryan U."/>
        </authorList>
    </citation>
    <scope>NUCLEOTIDE SEQUENCE [LARGE SCALE GENOMIC DNA]</scope>
    <source>
        <strain evidence="4 5">BAH15c1</strain>
    </source>
</reference>
<keyword evidence="1" id="KW-0175">Coiled coil</keyword>
<dbReference type="Proteomes" id="UP000070089">
    <property type="component" value="Unassembled WGS sequence"/>
</dbReference>
<dbReference type="VEuPathDB" id="GiardiaDB:QR46_4563"/>
<feature type="compositionally biased region" description="Low complexity" evidence="2">
    <location>
        <begin position="3131"/>
        <end position="3140"/>
    </location>
</feature>
<dbReference type="OrthoDB" id="10255685at2759"/>
<evidence type="ECO:0000256" key="3">
    <source>
        <dbReference type="SAM" id="Phobius"/>
    </source>
</evidence>
<organism evidence="4 5">
    <name type="scientific">Giardia duodenalis assemblage B</name>
    <dbReference type="NCBI Taxonomy" id="1394984"/>
    <lineage>
        <taxon>Eukaryota</taxon>
        <taxon>Metamonada</taxon>
        <taxon>Diplomonadida</taxon>
        <taxon>Hexamitidae</taxon>
        <taxon>Giardiinae</taxon>
        <taxon>Giardia</taxon>
    </lineage>
</organism>
<sequence length="3874" mass="428463">MIQKRLKKGQGMSLVTTDLWARAIHYVSDAHTNHILSRSNCYEGHRHKPPAAVRALLQDISGLPRYSNYLFLEGSDSITTHGKISSLTRLYVPVINRPYSVVGPTNVATDQLGITDASFFSDTIRTSNSFGPRARGWKCASSSSSTVAICICPALTFRRYLKQKGGDARSLLDYLKATSSDSLLCFNTLTMELTYSLPLASLDNIGPCSDISAIPFEIAATYLYSFMDLAPSSTTTKCVGTFPPGTFAALLTCCDSRIYLVIVKDYKVKHLQLFTVLQPIPNLFASSITALSIQLLSAANSNSEAPCLLLLASGPLALATPQPAIVGLLSGVKANTKPPPVICAYVIHFSMDTSSMPHVTTKASLIASSFMDLLNVAIQRGKGPLAQIPTPLRVVRNGKGPEVILAGQYRLFLKPLYLRRNGPKTTHIAREIAESAAVDVSGVSVAATTNTKFATEGMANNLIPHRTEIVQAFARNLWYFRRSFEGTTSYSRTSLLFDPRALVVSARFLLTDWLLLIVYIAGLLVYAFYGILTRILTRTDKLNTKFSKRETRGSYAVPVCVYPLLFNRPSGIYHYLIFLSDESVIGAKTISFPLDPKHNAQDIGVRSLQLYLIDSSTLQLPKNTHVASLSTRPILLHNDFKTTICPENLPEYVCPRLLYIKQDPMEDQPVQNQFLSSVPEEVSSAIKCANENLQQSIGNFGYRKSHTLLDQATEQLNVKTSSSYLYCSSTRRSSLNRTASSVLSLHSTNMDSTTGVIDVFTGTAPLLYLCMFSYSSNTFQLNIYTIDNGISCCYSVPVSLDAIENTLDNLDTMPSFISTIDYSGLYQSGHLMETVSQTVPLNNRKVTTSVVTFHDSYTDDTGDSDVDQAPRQKLDATVLSQTGASRLHRTLRTRRPQMVERPLVICAGTCSRQNRDDMIRGMGSYLIDYCDLLSASSKGVVSESQTPDKAKTHVLSQQPSSDSYKVIHLPVVREETTLSFSFIGSVTKTKSVLLPHSPGLYGCTTIEVLFNTRQSSRVSELLSLALAERTVFKYRSGTAYPQADMFSSKSESTTNITAPGSSIKKVIDLMNKYIRNGKLVVQMHGDALNVSASQRTLPKLDTSSGELALLSILQTVATKDTSEFYQDFAADPTSALNCYALELMITWFAKGPVVVFNILQKTNILDLLGSYRQFLALLYCIVRRSCRSICDTLVLSYRRTVALHRFLSLVELMSVQVGLTKLLETCYKKSILSILETLSLSAVFSNELIYEVEQLVKSQNSFTRYYDPHHSTDGAPFFVSYDSLLHYVRDLTGTDYSLPDNYEEPSLRRGTSEHLRHTNATSLFIATSLLSDITGHDAPCLPGYLIFYLHIYICPHQYGNANDIHLAIHQRLKSETAPSATEVTKIVNNAVIYRTLSQFISTLITFKDIFVSFDSFPDHLVSPSTNDVILLLKLWPLSRYMGHQANSSSSLMRHLLTLNTATSILQTAKNLSDFKSHQSSSNIDEQHIKLQKAFEDSVAHASSFVCRELADSLICAAFSSPTYTLLLRQLSNKVDAQMAPSNNTEPQRPSVDVIDCWAEDTDIDDDRPAHHQAYVQAVKLSCKSDEVILASPTLSAFLDRETVHLSSDSAMLQKALIEQLEYSGRYIGFFTSLYYFVGYSFRFDDFLSTDLCLSFVSTPVLGRCTPVTTLLKTTVLEEDAHGQITNAIQLSNVIVKRLVPRIERAICEANDYTQAYLSDLIDIRTKDGYVDGISTLMRTILNLSELPLNDISNKDMLRIAHVDANFRMYELFKQALGYPAIAKPLLAHLHNECKQKDMLVAFSTPGLFSWKEFCSLPPWASIFVALMCFSSPDLIPSTATWLGHYYTSVFVASLSSSAQSISGETGLNIAELLRHSLPDTLLIGDEVPGAIDSVLLSCVNSQICDDVFQDTVLTTILHGIFQMPYVTQILIAQYHYIKVMISTEHPSKRLLNKLLALLIGPSDSQLFCNSESNPPAVPPFYPLYTHCGLGAHFSYTSFKPLIALLYMIILSEESIAKLTPDEQKDLYRYLVDCILSPNVRKSSTMTERIESIVSIQDMTASGIVISPISHLKLRVVQSIEKYADVYRKMCSSFISANLNVGVSMELEEKTRKLLALTESGEMFDGVDGPGILIDYALQSRATTLLSLLGTRFDMFSLILESLCCYLQKTYDKEFGSDTDDRDTLPYHALSGQTNSESYKTISDAVTFSYRLLDGISLESSTHASALLRKHAASSAFKGLAAQISFFIDADISHTNAPLLLTSVKGTSNSFDGLSSDLDPDVTKDLSTALLGGNVIGKSIVSDWIDVCRMSFNYYWRQRNNGHAFSGSAYYPSCISRILASSVCLLSTKKATGIDQRSPSDYESFLLYLLLTTAFFYVPIPTSLKPTQSNVTLSTISGIYESLLHYSSTNPLPFVSTEPQTESTSLSSMTRNVISRGSQSSSLYNSLHELRTSKRRNIYLHRNQFVANMLGDDDIRRHDVASACTLSTLMTCCYVSLFLEYVHGKRSADDDLLPSSGNSIYKDLLSLISTAPISNLCDSRAPLHYMGIPIPLLAQLRLPFIDALMIRLMSEARASEPIAALIYLSLSNSERLVTGIFLPNSASYMHELPGMTLLSFTIRLLGLEISRSDVFRQPITTDIIKHILIDAYTNQRSSKRITASLLSIRDLNDDRTEYFHGMPYHALLFPSQISWAGIMKAIKHAIAASISIFPDNYASDRLYRQTVDQVSSRASDISCLFPKALDELVALVNDPCWQDKHVQPTILSLLRDLLSALLSVCHGLLAPGVFYTIVAIILHAFGEESLSIEGVSELLTDLRAFSTNYLIISYILRKYCSQSGESLEVLLLVLSDFVSTLSFSESATAARYLVDAFASNIVHGDPADHVYSQKIYSLYVMVASPCKQGKAEFLLEVLTKLPACRKSWFVPWFTNKAIVAALDFPHDQVHEIVRLAYTRNLLSDSDSSTSSSLLEYLDLSSTVDISRVVTNILTESSIVTKAANVLSAVQNFVTVGKTGGVGSLSTISQAYSDILRGISWQIGSLDDITILSGVLETLLGVLLDVVPDMAKPYVSAVLAGDSISFVASLPSVYNFMVMPASLSTRKSIWKCIELDGTTPTSDSIAPDTNTQSNAWNIGPDSDSTDSTSTAARRNMLPPQAPSIGSQALKVSRKTGWDCDTDTTDDCVEAQSAENCWAADLTDTDYEEWSSNDEIVHPEEDTEPFSSRPLYNTSRLGSPPMLNTSCSQAYISLEALDHCAAMINQAVRLRKTANHYVVSTKDYSLHLFKGIFTPLDSGIPFTARLALLNLDHESAITIVKDFMTYAFAGEDASLAVPGLVSQEAKALISSMDQRDTRTLNSSGAFAALSTPLVLRYLSEVLLSSHVFCRTLPPDLPIFYTDTITFLKWVYTNTLEIGIGNPCAIACWTSTIINKDPNLALPFAHLFLRDLKEHCLNESRYTLVSDVVTKLCLKDSELVSSQLMAVALCLSSVLSKTDPLDIATLAVIQTLVSEAINLSTKHQIDAQATLQLLSKLHRTLGHLSRNFILDKLDCLASITEHLNNLSEDYLISNREILLLYIKVRYMSDTDLLKYNLLASTCEISPVAIANVDDICCALSSDDSLPNEEYLQRSLAAISAVFSLSPSLTSQTQDSLFEFSLRMTALELVRSPNQLPPAHYLLFWEAAEALLLNQYNSSTFKKLIPKLEEDASNRDKFLLFYTAFYATALADIDEYRDQVQDKLERLLQLTAILSKPMINPKTLCVLLEPNQYLENSVTLPLVSILGIGARGKDLLHRMQGTELVDTIKTLMAIRDDVYKLNIYKPNTQLTEAFPQEMNEMCVGLLGIYVGISDSETGAKLAEKLGLSFVSDFRPLAILRNIASKIM</sequence>
<evidence type="ECO:0000256" key="1">
    <source>
        <dbReference type="SAM" id="Coils"/>
    </source>
</evidence>
<keyword evidence="3" id="KW-1133">Transmembrane helix</keyword>
<evidence type="ECO:0000313" key="5">
    <source>
        <dbReference type="Proteomes" id="UP000070089"/>
    </source>
</evidence>
<feature type="transmembrane region" description="Helical" evidence="3">
    <location>
        <begin position="513"/>
        <end position="532"/>
    </location>
</feature>
<comment type="caution">
    <text evidence="4">The sequence shown here is derived from an EMBL/GenBank/DDBJ whole genome shotgun (WGS) entry which is preliminary data.</text>
</comment>
<feature type="compositionally biased region" description="Polar residues" evidence="2">
    <location>
        <begin position="3111"/>
        <end position="3126"/>
    </location>
</feature>
<evidence type="ECO:0000256" key="2">
    <source>
        <dbReference type="SAM" id="MobiDB-lite"/>
    </source>
</evidence>